<organism evidence="1 2">
    <name type="scientific">Thelephora terrestris</name>
    <dbReference type="NCBI Taxonomy" id="56493"/>
    <lineage>
        <taxon>Eukaryota</taxon>
        <taxon>Fungi</taxon>
        <taxon>Dikarya</taxon>
        <taxon>Basidiomycota</taxon>
        <taxon>Agaricomycotina</taxon>
        <taxon>Agaricomycetes</taxon>
        <taxon>Thelephorales</taxon>
        <taxon>Thelephoraceae</taxon>
        <taxon>Thelephora</taxon>
    </lineage>
</organism>
<comment type="caution">
    <text evidence="1">The sequence shown here is derived from an EMBL/GenBank/DDBJ whole genome shotgun (WGS) entry which is preliminary data.</text>
</comment>
<name>A0A9P6H5N3_9AGAM</name>
<dbReference type="EMBL" id="WIUZ02000025">
    <property type="protein sequence ID" value="KAF9778071.1"/>
    <property type="molecule type" value="Genomic_DNA"/>
</dbReference>
<reference evidence="1" key="2">
    <citation type="submission" date="2020-11" db="EMBL/GenBank/DDBJ databases">
        <authorList>
            <consortium name="DOE Joint Genome Institute"/>
            <person name="Kuo A."/>
            <person name="Miyauchi S."/>
            <person name="Kiss E."/>
            <person name="Drula E."/>
            <person name="Kohler A."/>
            <person name="Sanchez-Garcia M."/>
            <person name="Andreopoulos B."/>
            <person name="Barry K.W."/>
            <person name="Bonito G."/>
            <person name="Buee M."/>
            <person name="Carver A."/>
            <person name="Chen C."/>
            <person name="Cichocki N."/>
            <person name="Clum A."/>
            <person name="Culley D."/>
            <person name="Crous P.W."/>
            <person name="Fauchery L."/>
            <person name="Girlanda M."/>
            <person name="Hayes R."/>
            <person name="Keri Z."/>
            <person name="Labutti K."/>
            <person name="Lipzen A."/>
            <person name="Lombard V."/>
            <person name="Magnuson J."/>
            <person name="Maillard F."/>
            <person name="Morin E."/>
            <person name="Murat C."/>
            <person name="Nolan M."/>
            <person name="Ohm R."/>
            <person name="Pangilinan J."/>
            <person name="Pereira M."/>
            <person name="Perotto S."/>
            <person name="Peter M."/>
            <person name="Riley R."/>
            <person name="Sitrit Y."/>
            <person name="Stielow B."/>
            <person name="Szollosi G."/>
            <person name="Zifcakova L."/>
            <person name="Stursova M."/>
            <person name="Spatafora J.W."/>
            <person name="Tedersoo L."/>
            <person name="Vaario L.-M."/>
            <person name="Yamada A."/>
            <person name="Yan M."/>
            <person name="Wang P."/>
            <person name="Xu J."/>
            <person name="Bruns T."/>
            <person name="Baldrian P."/>
            <person name="Vilgalys R."/>
            <person name="Henrissat B."/>
            <person name="Grigoriev I.V."/>
            <person name="Hibbett D."/>
            <person name="Nagy L.G."/>
            <person name="Martin F.M."/>
        </authorList>
    </citation>
    <scope>NUCLEOTIDE SEQUENCE</scope>
    <source>
        <strain evidence="1">UH-Tt-Lm1</strain>
    </source>
</reference>
<dbReference type="AlphaFoldDB" id="A0A9P6H5N3"/>
<keyword evidence="2" id="KW-1185">Reference proteome</keyword>
<evidence type="ECO:0000313" key="2">
    <source>
        <dbReference type="Proteomes" id="UP000736335"/>
    </source>
</evidence>
<protein>
    <submittedName>
        <fullName evidence="1">Uncharacterized protein</fullName>
    </submittedName>
</protein>
<proteinExistence type="predicted"/>
<dbReference type="Proteomes" id="UP000736335">
    <property type="component" value="Unassembled WGS sequence"/>
</dbReference>
<accession>A0A9P6H5N3</accession>
<reference evidence="1" key="1">
    <citation type="journal article" date="2020" name="Nat. Commun.">
        <title>Large-scale genome sequencing of mycorrhizal fungi provides insights into the early evolution of symbiotic traits.</title>
        <authorList>
            <person name="Miyauchi S."/>
            <person name="Kiss E."/>
            <person name="Kuo A."/>
            <person name="Drula E."/>
            <person name="Kohler A."/>
            <person name="Sanchez-Garcia M."/>
            <person name="Morin E."/>
            <person name="Andreopoulos B."/>
            <person name="Barry K.W."/>
            <person name="Bonito G."/>
            <person name="Buee M."/>
            <person name="Carver A."/>
            <person name="Chen C."/>
            <person name="Cichocki N."/>
            <person name="Clum A."/>
            <person name="Culley D."/>
            <person name="Crous P.W."/>
            <person name="Fauchery L."/>
            <person name="Girlanda M."/>
            <person name="Hayes R.D."/>
            <person name="Keri Z."/>
            <person name="LaButti K."/>
            <person name="Lipzen A."/>
            <person name="Lombard V."/>
            <person name="Magnuson J."/>
            <person name="Maillard F."/>
            <person name="Murat C."/>
            <person name="Nolan M."/>
            <person name="Ohm R.A."/>
            <person name="Pangilinan J."/>
            <person name="Pereira M.F."/>
            <person name="Perotto S."/>
            <person name="Peter M."/>
            <person name="Pfister S."/>
            <person name="Riley R."/>
            <person name="Sitrit Y."/>
            <person name="Stielow J.B."/>
            <person name="Szollosi G."/>
            <person name="Zifcakova L."/>
            <person name="Stursova M."/>
            <person name="Spatafora J.W."/>
            <person name="Tedersoo L."/>
            <person name="Vaario L.M."/>
            <person name="Yamada A."/>
            <person name="Yan M."/>
            <person name="Wang P."/>
            <person name="Xu J."/>
            <person name="Bruns T."/>
            <person name="Baldrian P."/>
            <person name="Vilgalys R."/>
            <person name="Dunand C."/>
            <person name="Henrissat B."/>
            <person name="Grigoriev I.V."/>
            <person name="Hibbett D."/>
            <person name="Nagy L.G."/>
            <person name="Martin F.M."/>
        </authorList>
    </citation>
    <scope>NUCLEOTIDE SEQUENCE</scope>
    <source>
        <strain evidence="1">UH-Tt-Lm1</strain>
    </source>
</reference>
<evidence type="ECO:0000313" key="1">
    <source>
        <dbReference type="EMBL" id="KAF9778071.1"/>
    </source>
</evidence>
<gene>
    <name evidence="1" type="ORF">BJ322DRAFT_1114611</name>
</gene>
<sequence>MTTPSGSDQVQVELSPQEKEDIKEKARWLRRVANPFVDFYIIVVIGAAGSPAATEAARGREDRHI</sequence>